<dbReference type="EMBL" id="UINC01020444">
    <property type="protein sequence ID" value="SVA85853.1"/>
    <property type="molecule type" value="Genomic_DNA"/>
</dbReference>
<dbReference type="Pfam" id="PF13181">
    <property type="entry name" value="TPR_8"/>
    <property type="match status" value="1"/>
</dbReference>
<keyword evidence="1" id="KW-0732">Signal</keyword>
<dbReference type="Pfam" id="PF13525">
    <property type="entry name" value="YfiO"/>
    <property type="match status" value="1"/>
</dbReference>
<protein>
    <recommendedName>
        <fullName evidence="2">Outer membrane lipoprotein BamD-like domain-containing protein</fullName>
    </recommendedName>
</protein>
<organism evidence="3">
    <name type="scientific">marine metagenome</name>
    <dbReference type="NCBI Taxonomy" id="408172"/>
    <lineage>
        <taxon>unclassified sequences</taxon>
        <taxon>metagenomes</taxon>
        <taxon>ecological metagenomes</taxon>
    </lineage>
</organism>
<feature type="domain" description="Outer membrane lipoprotein BamD-like" evidence="2">
    <location>
        <begin position="135"/>
        <end position="219"/>
    </location>
</feature>
<proteinExistence type="predicted"/>
<name>A0A381ZAQ1_9ZZZZ</name>
<dbReference type="InterPro" id="IPR011990">
    <property type="entry name" value="TPR-like_helical_dom_sf"/>
</dbReference>
<dbReference type="SUPFAM" id="SSF48452">
    <property type="entry name" value="TPR-like"/>
    <property type="match status" value="1"/>
</dbReference>
<dbReference type="Gene3D" id="1.25.40.10">
    <property type="entry name" value="Tetratricopeptide repeat domain"/>
    <property type="match status" value="1"/>
</dbReference>
<dbReference type="InterPro" id="IPR019734">
    <property type="entry name" value="TPR_rpt"/>
</dbReference>
<evidence type="ECO:0000256" key="1">
    <source>
        <dbReference type="ARBA" id="ARBA00022729"/>
    </source>
</evidence>
<dbReference type="SMART" id="SM00028">
    <property type="entry name" value="TPR"/>
    <property type="match status" value="3"/>
</dbReference>
<sequence>MKTLFRCILPILFIIPLLACGVGQGEQLVLKANNEWIKGRNHSAIEMFKSILKKYPSGQLTEEALFRLGEIYHFSLNNSIQAISYFQEVMEINKNGPFGLDAQKYIAEIMEFTFKDYDQAIIEYQKLIHMCDEPQKNSDHQYRIASIYIKKQNYEQAFAEFEILLTMYPKSTWVETAQFKILETLYALNRCSEIPEYHNNFIDSYPDGKYRSEIEFILASCIEDKGMLKEAYKGFKALKMDYAYPALLKMKLENIEKRINKK</sequence>
<accession>A0A381ZAQ1</accession>
<dbReference type="PROSITE" id="PS50005">
    <property type="entry name" value="TPR"/>
    <property type="match status" value="1"/>
</dbReference>
<evidence type="ECO:0000313" key="3">
    <source>
        <dbReference type="EMBL" id="SVA85853.1"/>
    </source>
</evidence>
<dbReference type="AlphaFoldDB" id="A0A381ZAQ1"/>
<gene>
    <name evidence="3" type="ORF">METZ01_LOCUS138707</name>
</gene>
<dbReference type="InterPro" id="IPR039565">
    <property type="entry name" value="BamD-like"/>
</dbReference>
<reference evidence="3" key="1">
    <citation type="submission" date="2018-05" db="EMBL/GenBank/DDBJ databases">
        <authorList>
            <person name="Lanie J.A."/>
            <person name="Ng W.-L."/>
            <person name="Kazmierczak K.M."/>
            <person name="Andrzejewski T.M."/>
            <person name="Davidsen T.M."/>
            <person name="Wayne K.J."/>
            <person name="Tettelin H."/>
            <person name="Glass J.I."/>
            <person name="Rusch D."/>
            <person name="Podicherti R."/>
            <person name="Tsui H.-C.T."/>
            <person name="Winkler M.E."/>
        </authorList>
    </citation>
    <scope>NUCLEOTIDE SEQUENCE</scope>
</reference>
<evidence type="ECO:0000259" key="2">
    <source>
        <dbReference type="Pfam" id="PF13525"/>
    </source>
</evidence>